<comment type="caution">
    <text evidence="2">The sequence shown here is derived from an EMBL/GenBank/DDBJ whole genome shotgun (WGS) entry which is preliminary data.</text>
</comment>
<keyword evidence="3" id="KW-1185">Reference proteome</keyword>
<protein>
    <submittedName>
        <fullName evidence="2">Uncharacterized protein</fullName>
    </submittedName>
</protein>
<dbReference type="RefSeq" id="WP_129149360.1">
    <property type="nucleotide sequence ID" value="NZ_JBHSDO010000006.1"/>
</dbReference>
<name>A0A4Q1HSC2_9BURK</name>
<dbReference type="AlphaFoldDB" id="A0A4Q1HSC2"/>
<reference evidence="2 3" key="1">
    <citation type="journal article" date="2017" name="Int. J. Syst. Evol. Microbiol.">
        <title>Achromobacter aloeverae sp. nov., isolated from the root of Aloe vera (L.) Burm.f.</title>
        <authorList>
            <person name="Kuncharoen N."/>
            <person name="Muramatsu Y."/>
            <person name="Shibata C."/>
            <person name="Kamakura Y."/>
            <person name="Nakagawa Y."/>
            <person name="Tanasupawat S."/>
        </authorList>
    </citation>
    <scope>NUCLEOTIDE SEQUENCE [LARGE SCALE GENOMIC DNA]</scope>
    <source>
        <strain evidence="2 3">AVA-1</strain>
    </source>
</reference>
<feature type="region of interest" description="Disordered" evidence="1">
    <location>
        <begin position="1"/>
        <end position="21"/>
    </location>
</feature>
<sequence length="93" mass="10311">MAAANPCRQVRRNTERPRSRCPSWEEITSFAKMASEKGPSPHVIGLMGKFIALTGRRRAEFLHLCKTDLKDDGISVGFAKAKAGEAKRRGLIQ</sequence>
<organism evidence="2 3">
    <name type="scientific">Achromobacter aloeverae</name>
    <dbReference type="NCBI Taxonomy" id="1750518"/>
    <lineage>
        <taxon>Bacteria</taxon>
        <taxon>Pseudomonadati</taxon>
        <taxon>Pseudomonadota</taxon>
        <taxon>Betaproteobacteria</taxon>
        <taxon>Burkholderiales</taxon>
        <taxon>Alcaligenaceae</taxon>
        <taxon>Achromobacter</taxon>
    </lineage>
</organism>
<accession>A0A4Q1HSC2</accession>
<dbReference type="EMBL" id="PYAL01000001">
    <property type="protein sequence ID" value="RXN93403.1"/>
    <property type="molecule type" value="Genomic_DNA"/>
</dbReference>
<dbReference type="Proteomes" id="UP000290849">
    <property type="component" value="Unassembled WGS sequence"/>
</dbReference>
<dbReference type="OrthoDB" id="662444at2"/>
<gene>
    <name evidence="2" type="ORF">C7R54_06855</name>
</gene>
<evidence type="ECO:0000256" key="1">
    <source>
        <dbReference type="SAM" id="MobiDB-lite"/>
    </source>
</evidence>
<evidence type="ECO:0000313" key="2">
    <source>
        <dbReference type="EMBL" id="RXN93403.1"/>
    </source>
</evidence>
<evidence type="ECO:0000313" key="3">
    <source>
        <dbReference type="Proteomes" id="UP000290849"/>
    </source>
</evidence>
<proteinExistence type="predicted"/>
<dbReference type="GO" id="GO:0003677">
    <property type="term" value="F:DNA binding"/>
    <property type="evidence" value="ECO:0007669"/>
    <property type="project" value="InterPro"/>
</dbReference>
<dbReference type="SUPFAM" id="SSF56349">
    <property type="entry name" value="DNA breaking-rejoining enzymes"/>
    <property type="match status" value="1"/>
</dbReference>
<dbReference type="InterPro" id="IPR011010">
    <property type="entry name" value="DNA_brk_join_enz"/>
</dbReference>